<accession>A0A317T5A1</accession>
<gene>
    <name evidence="2" type="ORF">CR164_08740</name>
</gene>
<evidence type="ECO:0000313" key="3">
    <source>
        <dbReference type="Proteomes" id="UP000246278"/>
    </source>
</evidence>
<dbReference type="RefSeq" id="WP_110023571.1">
    <property type="nucleotide sequence ID" value="NZ_PDNZ01000005.1"/>
</dbReference>
<keyword evidence="1" id="KW-0732">Signal</keyword>
<feature type="chain" id="PRO_5016433916" description="Porin" evidence="1">
    <location>
        <begin position="22"/>
        <end position="370"/>
    </location>
</feature>
<feature type="signal peptide" evidence="1">
    <location>
        <begin position="1"/>
        <end position="21"/>
    </location>
</feature>
<dbReference type="InterPro" id="IPR032638">
    <property type="entry name" value="Porin_5"/>
</dbReference>
<evidence type="ECO:0008006" key="4">
    <source>
        <dbReference type="Google" id="ProtNLM"/>
    </source>
</evidence>
<dbReference type="Proteomes" id="UP000246278">
    <property type="component" value="Unassembled WGS sequence"/>
</dbReference>
<evidence type="ECO:0000313" key="2">
    <source>
        <dbReference type="EMBL" id="PWW81892.1"/>
    </source>
</evidence>
<dbReference type="AlphaFoldDB" id="A0A317T5A1"/>
<reference evidence="3" key="1">
    <citation type="submission" date="2017-10" db="EMBL/GenBank/DDBJ databases">
        <authorList>
            <person name="Gaisin V.A."/>
            <person name="Rysina M.S."/>
            <person name="Grouzdev D.S."/>
        </authorList>
    </citation>
    <scope>NUCLEOTIDE SEQUENCE [LARGE SCALE GENOMIC DNA]</scope>
    <source>
        <strain evidence="3">V1</strain>
    </source>
</reference>
<comment type="caution">
    <text evidence="2">The sequence shown here is derived from an EMBL/GenBank/DDBJ whole genome shotgun (WGS) entry which is preliminary data.</text>
</comment>
<organism evidence="2 3">
    <name type="scientific">Prosthecochloris marina</name>
    <dbReference type="NCBI Taxonomy" id="2017681"/>
    <lineage>
        <taxon>Bacteria</taxon>
        <taxon>Pseudomonadati</taxon>
        <taxon>Chlorobiota</taxon>
        <taxon>Chlorobiia</taxon>
        <taxon>Chlorobiales</taxon>
        <taxon>Chlorobiaceae</taxon>
        <taxon>Prosthecochloris</taxon>
    </lineage>
</organism>
<sequence length="370" mass="41600">MKKFIALFAFLLVSGWSTAHAVDWNWKGDIRYRYESKLDESKDEDNSRDRHRLRVRIGVFPWINEELSAGVQLSSGSDDPVSRNQTLGDGFAPKDIRLNQAFIDYHPMFLDGEANFIFGKREVKQTLIRVNDLVWDSDLTLEGMTFHFGKDGKKQRQGLNAVAGYYFIDEIKTGKPFDEEDPYFWAAQLAYTGQAGDLGFMLGASYYDYVNIVGMGEGVLGDWADSFYGNSGNGVYEYDYDILEIFGDVGGKFSGGLPWKAYGQYVMNVADDVDEDDKGYLVGFKLGKAKKVGQWEVDANYTYLEKDAVLGAYTDSDRFGGGTDGQGFEVGAKYHLVQNMTLGLKYLGHEKGIDSEEDVHILQADMVVKF</sequence>
<proteinExistence type="predicted"/>
<evidence type="ECO:0000256" key="1">
    <source>
        <dbReference type="SAM" id="SignalP"/>
    </source>
</evidence>
<dbReference type="EMBL" id="PDNZ01000005">
    <property type="protein sequence ID" value="PWW81892.1"/>
    <property type="molecule type" value="Genomic_DNA"/>
</dbReference>
<dbReference type="Pfam" id="PF16930">
    <property type="entry name" value="Porin_5"/>
    <property type="match status" value="2"/>
</dbReference>
<protein>
    <recommendedName>
        <fullName evidence="4">Porin</fullName>
    </recommendedName>
</protein>
<keyword evidence="3" id="KW-1185">Reference proteome</keyword>
<dbReference type="SUPFAM" id="SSF56935">
    <property type="entry name" value="Porins"/>
    <property type="match status" value="1"/>
</dbReference>
<dbReference type="OrthoDB" id="596751at2"/>
<name>A0A317T5A1_9CHLB</name>